<dbReference type="NCBIfam" id="TIGR03467">
    <property type="entry name" value="HpnE"/>
    <property type="match status" value="1"/>
</dbReference>
<evidence type="ECO:0000259" key="1">
    <source>
        <dbReference type="Pfam" id="PF01593"/>
    </source>
</evidence>
<dbReference type="InterPro" id="IPR002937">
    <property type="entry name" value="Amino_oxidase"/>
</dbReference>
<dbReference type="SUPFAM" id="SSF51905">
    <property type="entry name" value="FAD/NAD(P)-binding domain"/>
    <property type="match status" value="1"/>
</dbReference>
<protein>
    <submittedName>
        <fullName evidence="2">Squalene-associated FAD-dependent desaturase</fullName>
    </submittedName>
</protein>
<dbReference type="RefSeq" id="WP_085120908.1">
    <property type="nucleotide sequence ID" value="NZ_FWZX01000001.1"/>
</dbReference>
<dbReference type="AlphaFoldDB" id="A0A1Y6BAG3"/>
<dbReference type="PANTHER" id="PTHR42923">
    <property type="entry name" value="PROTOPORPHYRINOGEN OXIDASE"/>
    <property type="match status" value="1"/>
</dbReference>
<proteinExistence type="predicted"/>
<name>A0A1Y6BAG3_9PROT</name>
<feature type="domain" description="Amine oxidase" evidence="1">
    <location>
        <begin position="17"/>
        <end position="424"/>
    </location>
</feature>
<dbReference type="PANTHER" id="PTHR42923:SF47">
    <property type="entry name" value="BLR3003 PROTEIN"/>
    <property type="match status" value="1"/>
</dbReference>
<sequence>MAPGGAAGTVHVVGAGLAGLAAALALSRAGRRVVVHEAAGQAGGRCRSYFDRALGCRIDNGNHLLMAANHAALGYLEEVGAGGSLTGPEVPLFPFLDLASGERWTLRPNAGRLGWWILVPGRRVPGSRPLDYLKALGLLRAGPEATVMAVLGPGPLMERLWRPLVVAALNAQPEIAAASLLLPVLLETFGRGGRWCRPLIAREGLGESFVEPALATLRQRGVAVGFGRRLRAIERQGGRVAGLDFPEGPVPLGPGDSLVLAVPAPVAESLLPGLAVPQGSSAIVNAHFRLDGPAQLPGGAPLTGLIGGTADWVFLRRTAEGATVASVTVSAADALAEQPAEALLPRLWRDTAAALGLGDAPAPAGRIVKEKRATFLQTPAEVAKRPGCRTAWDNLRLAGDWTDTGLPATIEGAIRSGRAAAATLLPAP</sequence>
<dbReference type="InterPro" id="IPR050464">
    <property type="entry name" value="Zeta_carotene_desat/Oxidored"/>
</dbReference>
<dbReference type="Pfam" id="PF01593">
    <property type="entry name" value="Amino_oxidase"/>
    <property type="match status" value="1"/>
</dbReference>
<accession>A0A1Y6BAG3</accession>
<evidence type="ECO:0000313" key="3">
    <source>
        <dbReference type="Proteomes" id="UP000192917"/>
    </source>
</evidence>
<dbReference type="EMBL" id="FWZX01000001">
    <property type="protein sequence ID" value="SME93373.1"/>
    <property type="molecule type" value="Genomic_DNA"/>
</dbReference>
<dbReference type="InterPro" id="IPR036188">
    <property type="entry name" value="FAD/NAD-bd_sf"/>
</dbReference>
<dbReference type="Proteomes" id="UP000192917">
    <property type="component" value="Unassembled WGS sequence"/>
</dbReference>
<keyword evidence="3" id="KW-1185">Reference proteome</keyword>
<reference evidence="2 3" key="1">
    <citation type="submission" date="2017-04" db="EMBL/GenBank/DDBJ databases">
        <authorList>
            <person name="Afonso C.L."/>
            <person name="Miller P.J."/>
            <person name="Scott M.A."/>
            <person name="Spackman E."/>
            <person name="Goraichik I."/>
            <person name="Dimitrov K.M."/>
            <person name="Suarez D.L."/>
            <person name="Swayne D.E."/>
        </authorList>
    </citation>
    <scope>NUCLEOTIDE SEQUENCE [LARGE SCALE GENOMIC DNA]</scope>
    <source>
        <strain evidence="2 3">USBA 355</strain>
    </source>
</reference>
<dbReference type="GO" id="GO:0016491">
    <property type="term" value="F:oxidoreductase activity"/>
    <property type="evidence" value="ECO:0007669"/>
    <property type="project" value="InterPro"/>
</dbReference>
<dbReference type="Gene3D" id="3.50.50.60">
    <property type="entry name" value="FAD/NAD(P)-binding domain"/>
    <property type="match status" value="1"/>
</dbReference>
<organism evidence="2 3">
    <name type="scientific">Tistlia consotensis USBA 355</name>
    <dbReference type="NCBI Taxonomy" id="560819"/>
    <lineage>
        <taxon>Bacteria</taxon>
        <taxon>Pseudomonadati</taxon>
        <taxon>Pseudomonadota</taxon>
        <taxon>Alphaproteobacteria</taxon>
        <taxon>Rhodospirillales</taxon>
        <taxon>Rhodovibrionaceae</taxon>
        <taxon>Tistlia</taxon>
    </lineage>
</organism>
<dbReference type="STRING" id="560819.SAMN05428998_101580"/>
<gene>
    <name evidence="2" type="ORF">SAMN05428998_101580</name>
</gene>
<dbReference type="InterPro" id="IPR017830">
    <property type="entry name" value="SQase_HpnE"/>
</dbReference>
<evidence type="ECO:0000313" key="2">
    <source>
        <dbReference type="EMBL" id="SME93373.1"/>
    </source>
</evidence>